<dbReference type="SUPFAM" id="SSF54791">
    <property type="entry name" value="Eukaryotic type KH-domain (KH-domain type I)"/>
    <property type="match status" value="2"/>
</dbReference>
<dbReference type="OrthoDB" id="5204190at2759"/>
<feature type="domain" description="K Homology" evidence="3">
    <location>
        <begin position="328"/>
        <end position="398"/>
    </location>
</feature>
<feature type="domain" description="K Homology" evidence="3">
    <location>
        <begin position="94"/>
        <end position="161"/>
    </location>
</feature>
<sequence length="516" mass="57406">MTGQGRDEGPDRAEDQRSPSRERAREMSQDGAPQRGHSRDRSLPGRRSLSGSRRSRSPQRIDRRSRSSRGSRSRSRSGGRSAVKYNGRAYYGDERVTHVMEIEDDDASFILGAGGRTKRKLSHVCGAELNIEERNGRTVLEMRGTKDTIERAKLYVGFVMQQRVGPVQLPPDAETRDDLTIIEVPHECVGYVTGRKGAGLRSVEEEWNTLMFFTDLRRARRGSELKVMSAVEQKMPGYFTDNITEGSSNNDGFDTDYVTISEKDYSYALGQRGSTRKKLARASGAILEYVGRIAFVAGTLPERMRAKQYLQWLCMQRTSFVHVDTVGRDDCEVVNLPLDAVAYVTGSKGSNLRRVEEETGTFIFLDGARGGGEERLLIFCYDVDARRRARVRIEERIDEKLSGRARPLYHGGGGGRYRSPSPRRGDYGSYGRYDDRGSYGGGSGYYGGGGSYGGSHGGGYRGSRGGGGGGYRSRSSSRPRGGYYRSRSRSAEYWRGGGGGRSRSRSPARRERSYTR</sequence>
<feature type="domain" description="K Homology" evidence="3">
    <location>
        <begin position="176"/>
        <end position="236"/>
    </location>
</feature>
<feature type="region of interest" description="Disordered" evidence="2">
    <location>
        <begin position="404"/>
        <end position="434"/>
    </location>
</feature>
<evidence type="ECO:0000256" key="2">
    <source>
        <dbReference type="SAM" id="MobiDB-lite"/>
    </source>
</evidence>
<dbReference type="GO" id="GO:0003723">
    <property type="term" value="F:RNA binding"/>
    <property type="evidence" value="ECO:0007669"/>
    <property type="project" value="UniProtKB-UniRule"/>
</dbReference>
<evidence type="ECO:0000259" key="3">
    <source>
        <dbReference type="SMART" id="SM00322"/>
    </source>
</evidence>
<feature type="compositionally biased region" description="Basic residues" evidence="2">
    <location>
        <begin position="66"/>
        <end position="77"/>
    </location>
</feature>
<feature type="compositionally biased region" description="Low complexity" evidence="2">
    <location>
        <begin position="472"/>
        <end position="485"/>
    </location>
</feature>
<dbReference type="Pfam" id="PF00013">
    <property type="entry name" value="KH_1"/>
    <property type="match status" value="2"/>
</dbReference>
<dbReference type="RefSeq" id="XP_026192472.1">
    <property type="nucleotide sequence ID" value="XM_026336687.1"/>
</dbReference>
<evidence type="ECO:0000313" key="5">
    <source>
        <dbReference type="RefSeq" id="XP_026192472.1"/>
    </source>
</evidence>
<dbReference type="PROSITE" id="PS50084">
    <property type="entry name" value="KH_TYPE_1"/>
    <property type="match status" value="2"/>
</dbReference>
<dbReference type="Gene3D" id="3.30.1370.10">
    <property type="entry name" value="K Homology domain, type 1"/>
    <property type="match status" value="2"/>
</dbReference>
<proteinExistence type="predicted"/>
<feature type="compositionally biased region" description="Basic and acidic residues" evidence="2">
    <location>
        <begin position="1"/>
        <end position="28"/>
    </location>
</feature>
<keyword evidence="1" id="KW-0694">RNA-binding</keyword>
<feature type="compositionally biased region" description="Gly residues" evidence="2">
    <location>
        <begin position="454"/>
        <end position="471"/>
    </location>
</feature>
<dbReference type="AlphaFoldDB" id="A0A6P6RYK0"/>
<keyword evidence="4" id="KW-1185">Reference proteome</keyword>
<protein>
    <submittedName>
        <fullName evidence="5">Uncharacterized protein LOC34623106</fullName>
    </submittedName>
</protein>
<feature type="compositionally biased region" description="Low complexity" evidence="2">
    <location>
        <begin position="417"/>
        <end position="431"/>
    </location>
</feature>
<dbReference type="InterPro" id="IPR004087">
    <property type="entry name" value="KH_dom"/>
</dbReference>
<evidence type="ECO:0000313" key="4">
    <source>
        <dbReference type="Proteomes" id="UP000515125"/>
    </source>
</evidence>
<feature type="region of interest" description="Disordered" evidence="2">
    <location>
        <begin position="1"/>
        <end position="82"/>
    </location>
</feature>
<name>A0A6P6RYK0_9EIME</name>
<evidence type="ECO:0000256" key="1">
    <source>
        <dbReference type="PROSITE-ProRule" id="PRU00117"/>
    </source>
</evidence>
<feature type="region of interest" description="Disordered" evidence="2">
    <location>
        <begin position="454"/>
        <end position="516"/>
    </location>
</feature>
<dbReference type="InterPro" id="IPR004088">
    <property type="entry name" value="KH_dom_type_1"/>
</dbReference>
<dbReference type="InterPro" id="IPR036612">
    <property type="entry name" value="KH_dom_type_1_sf"/>
</dbReference>
<dbReference type="CDD" id="cd00105">
    <property type="entry name" value="KH-I"/>
    <property type="match status" value="3"/>
</dbReference>
<organism evidence="4 5">
    <name type="scientific">Cyclospora cayetanensis</name>
    <dbReference type="NCBI Taxonomy" id="88456"/>
    <lineage>
        <taxon>Eukaryota</taxon>
        <taxon>Sar</taxon>
        <taxon>Alveolata</taxon>
        <taxon>Apicomplexa</taxon>
        <taxon>Conoidasida</taxon>
        <taxon>Coccidia</taxon>
        <taxon>Eucoccidiorida</taxon>
        <taxon>Eimeriorina</taxon>
        <taxon>Eimeriidae</taxon>
        <taxon>Cyclospora</taxon>
    </lineage>
</organism>
<gene>
    <name evidence="5" type="primary">LOC34623106</name>
</gene>
<dbReference type="Proteomes" id="UP000515125">
    <property type="component" value="Unplaced"/>
</dbReference>
<reference evidence="5" key="1">
    <citation type="submission" date="2025-08" db="UniProtKB">
        <authorList>
            <consortium name="RefSeq"/>
        </authorList>
    </citation>
    <scope>IDENTIFICATION</scope>
</reference>
<accession>A0A6P6RYK0</accession>
<dbReference type="GeneID" id="34623106"/>
<feature type="domain" description="K Homology" evidence="3">
    <location>
        <begin position="252"/>
        <end position="318"/>
    </location>
</feature>
<dbReference type="SMART" id="SM00322">
    <property type="entry name" value="KH"/>
    <property type="match status" value="4"/>
</dbReference>